<comment type="similarity">
    <text evidence="1">Belongs to the short-chain dehydrogenases/reductases (SDR) family.</text>
</comment>
<dbReference type="GO" id="GO:0016616">
    <property type="term" value="F:oxidoreductase activity, acting on the CH-OH group of donors, NAD or NADP as acceptor"/>
    <property type="evidence" value="ECO:0007669"/>
    <property type="project" value="TreeGrafter"/>
</dbReference>
<dbReference type="PRINTS" id="PR00081">
    <property type="entry name" value="GDHRDH"/>
</dbReference>
<dbReference type="CDD" id="cd05233">
    <property type="entry name" value="SDR_c"/>
    <property type="match status" value="1"/>
</dbReference>
<dbReference type="Gene3D" id="3.40.50.720">
    <property type="entry name" value="NAD(P)-binding Rossmann-like Domain"/>
    <property type="match status" value="1"/>
</dbReference>
<evidence type="ECO:0000256" key="2">
    <source>
        <dbReference type="ARBA" id="ARBA00022857"/>
    </source>
</evidence>
<keyword evidence="2" id="KW-0521">NADP</keyword>
<dbReference type="SUPFAM" id="SSF51735">
    <property type="entry name" value="NAD(P)-binding Rossmann-fold domains"/>
    <property type="match status" value="1"/>
</dbReference>
<sequence>MSKFEAFPRPTQTYHSQTYDRISKHHHFTGTGKTILVTGGSTGVGYSICQAFAEAEVARIAIISRSPGPQAAAKAALEAAHPAVQIVTYAASITDHARMAAILAELGPVDVLVLCAAVVHRQVPATAITAAEMQAAFDVNVLAPFHLVQAYLATTTTDSTATKTVIHVSSAAAQTRSPFRAGYGPSKAAATQLMQHFAAERASPALRVFSFHPGAFYTPSVAEHYAPDSTGWEDINLPAHFARWLAGPESGFLNGRYLWAHWDVDELIALRDRVERDSSFLTIGLVL</sequence>
<reference evidence="4 5" key="1">
    <citation type="submission" date="2018-02" db="EMBL/GenBank/DDBJ databases">
        <title>The genomes of Aspergillus section Nigri reveals drivers in fungal speciation.</title>
        <authorList>
            <consortium name="DOE Joint Genome Institute"/>
            <person name="Vesth T.C."/>
            <person name="Nybo J."/>
            <person name="Theobald S."/>
            <person name="Brandl J."/>
            <person name="Frisvad J.C."/>
            <person name="Nielsen K.F."/>
            <person name="Lyhne E.K."/>
            <person name="Kogle M.E."/>
            <person name="Kuo A."/>
            <person name="Riley R."/>
            <person name="Clum A."/>
            <person name="Nolan M."/>
            <person name="Lipzen A."/>
            <person name="Salamov A."/>
            <person name="Henrissat B."/>
            <person name="Wiebenga A."/>
            <person name="De vries R.P."/>
            <person name="Grigoriev I.V."/>
            <person name="Mortensen U.H."/>
            <person name="Andersen M.R."/>
            <person name="Baker S.E."/>
        </authorList>
    </citation>
    <scope>NUCLEOTIDE SEQUENCE [LARGE SCALE GENOMIC DNA]</scope>
    <source>
        <strain evidence="4 5">CBS 313.89</strain>
    </source>
</reference>
<dbReference type="InterPro" id="IPR002347">
    <property type="entry name" value="SDR_fam"/>
</dbReference>
<dbReference type="EMBL" id="KZ824668">
    <property type="protein sequence ID" value="RAK74432.1"/>
    <property type="molecule type" value="Genomic_DNA"/>
</dbReference>
<feature type="domain" description="Ketoreductase" evidence="3">
    <location>
        <begin position="33"/>
        <end position="235"/>
    </location>
</feature>
<dbReference type="VEuPathDB" id="FungiDB:BO72DRAFT_530148"/>
<evidence type="ECO:0000259" key="3">
    <source>
        <dbReference type="SMART" id="SM00822"/>
    </source>
</evidence>
<dbReference type="PANTHER" id="PTHR42760">
    <property type="entry name" value="SHORT-CHAIN DEHYDROGENASES/REDUCTASES FAMILY MEMBER"/>
    <property type="match status" value="1"/>
</dbReference>
<gene>
    <name evidence="4" type="ORF">BO72DRAFT_530148</name>
</gene>
<organism evidence="4 5">
    <name type="scientific">Aspergillus fijiensis CBS 313.89</name>
    <dbReference type="NCBI Taxonomy" id="1448319"/>
    <lineage>
        <taxon>Eukaryota</taxon>
        <taxon>Fungi</taxon>
        <taxon>Dikarya</taxon>
        <taxon>Ascomycota</taxon>
        <taxon>Pezizomycotina</taxon>
        <taxon>Eurotiomycetes</taxon>
        <taxon>Eurotiomycetidae</taxon>
        <taxon>Eurotiales</taxon>
        <taxon>Aspergillaceae</taxon>
        <taxon>Aspergillus</taxon>
    </lineage>
</organism>
<dbReference type="SMART" id="SM00822">
    <property type="entry name" value="PKS_KR"/>
    <property type="match status" value="1"/>
</dbReference>
<keyword evidence="5" id="KW-1185">Reference proteome</keyword>
<dbReference type="RefSeq" id="XP_040798442.1">
    <property type="nucleotide sequence ID" value="XM_040950282.1"/>
</dbReference>
<protein>
    <submittedName>
        <fullName evidence="4">Putative short-chain dehydrogenase</fullName>
    </submittedName>
</protein>
<dbReference type="OrthoDB" id="1933717at2759"/>
<dbReference type="Pfam" id="PF00106">
    <property type="entry name" value="adh_short"/>
    <property type="match status" value="1"/>
</dbReference>
<evidence type="ECO:0000256" key="1">
    <source>
        <dbReference type="ARBA" id="ARBA00006484"/>
    </source>
</evidence>
<accession>A0A8G1VVS7</accession>
<evidence type="ECO:0000313" key="4">
    <source>
        <dbReference type="EMBL" id="RAK74432.1"/>
    </source>
</evidence>
<dbReference type="InterPro" id="IPR057326">
    <property type="entry name" value="KR_dom"/>
</dbReference>
<dbReference type="AlphaFoldDB" id="A0A8G1VVS7"/>
<dbReference type="InterPro" id="IPR036291">
    <property type="entry name" value="NAD(P)-bd_dom_sf"/>
</dbReference>
<dbReference type="GeneID" id="63867617"/>
<proteinExistence type="inferred from homology"/>
<evidence type="ECO:0000313" key="5">
    <source>
        <dbReference type="Proteomes" id="UP000249789"/>
    </source>
</evidence>
<dbReference type="Proteomes" id="UP000249789">
    <property type="component" value="Unassembled WGS sequence"/>
</dbReference>
<name>A0A8G1VVS7_9EURO</name>